<evidence type="ECO:0000313" key="3">
    <source>
        <dbReference type="EMBL" id="OAP55452.1"/>
    </source>
</evidence>
<dbReference type="SUPFAM" id="SSF47459">
    <property type="entry name" value="HLH, helix-loop-helix DNA-binding domain"/>
    <property type="match status" value="1"/>
</dbReference>
<sequence>MFLPQPLNDIDISIFQPFIQNEYLKDQQHPGANSRSDQRQQQLPLQLPQIQQHQHLQLHNVTFPGQPLGTGTGPPSHSHSHSQFPLSPPISFSDYETLHSATPEECYPSCAGMSFELQPADDDDEEEQEDGSSQQVGCQEESEECSSSTLNASAAVPPVKWSEVVPWISTKPPARGRTRGSKRKAAAAQSGESADATTAAATMAAANNKPGAKRRGRKSRASRQQQQQRIKTLADEDDNEDDKKNAAALDQEAKAAHSVVERRYRDNLNGKMSQLYYVLREVNSPGPHSQLRLSSTTGPTAPAAAAASLPSFQPPTRVRKSEILNSAIDYIHQSEVEMRHMADEIRHLQDKERTIRNLVKCEEWAVLKALMSSG</sequence>
<dbReference type="Proteomes" id="UP000078343">
    <property type="component" value="Unassembled WGS sequence"/>
</dbReference>
<proteinExistence type="predicted"/>
<dbReference type="InterPro" id="IPR011598">
    <property type="entry name" value="bHLH_dom"/>
</dbReference>
<feature type="compositionally biased region" description="Low complexity" evidence="1">
    <location>
        <begin position="61"/>
        <end position="85"/>
    </location>
</feature>
<feature type="region of interest" description="Disordered" evidence="1">
    <location>
        <begin position="114"/>
        <end position="155"/>
    </location>
</feature>
<dbReference type="GeneID" id="30014593"/>
<feature type="region of interest" description="Disordered" evidence="1">
    <location>
        <begin position="61"/>
        <end position="89"/>
    </location>
</feature>
<dbReference type="RefSeq" id="XP_018688819.1">
    <property type="nucleotide sequence ID" value="XM_018841931.1"/>
</dbReference>
<evidence type="ECO:0000313" key="4">
    <source>
        <dbReference type="Proteomes" id="UP000078343"/>
    </source>
</evidence>
<feature type="compositionally biased region" description="Low complexity" evidence="1">
    <location>
        <begin position="186"/>
        <end position="206"/>
    </location>
</feature>
<comment type="caution">
    <text evidence="3">The sequence shown here is derived from an EMBL/GenBank/DDBJ whole genome shotgun (WGS) entry which is preliminary data.</text>
</comment>
<accession>A0A178Z6X1</accession>
<feature type="compositionally biased region" description="Acidic residues" evidence="1">
    <location>
        <begin position="119"/>
        <end position="130"/>
    </location>
</feature>
<feature type="region of interest" description="Disordered" evidence="1">
    <location>
        <begin position="286"/>
        <end position="308"/>
    </location>
</feature>
<dbReference type="GO" id="GO:0046983">
    <property type="term" value="F:protein dimerization activity"/>
    <property type="evidence" value="ECO:0007669"/>
    <property type="project" value="InterPro"/>
</dbReference>
<dbReference type="STRING" id="1367422.A0A178Z6X1"/>
<gene>
    <name evidence="3" type="ORF">AYL99_10425</name>
</gene>
<dbReference type="OrthoDB" id="2133190at2759"/>
<reference evidence="3 4" key="1">
    <citation type="submission" date="2016-04" db="EMBL/GenBank/DDBJ databases">
        <title>Draft genome of Fonsecaea erecta CBS 125763.</title>
        <authorList>
            <person name="Weiss V.A."/>
            <person name="Vicente V.A."/>
            <person name="Raittz R.T."/>
            <person name="Moreno L.F."/>
            <person name="De Souza E.M."/>
            <person name="Pedrosa F.O."/>
            <person name="Steffens M.B."/>
            <person name="Faoro H."/>
            <person name="Tadra-Sfeir M.Z."/>
            <person name="Najafzadeh M.J."/>
            <person name="Felipe M.S."/>
            <person name="Teixeira M."/>
            <person name="Sun J."/>
            <person name="Xi L."/>
            <person name="Gomes R."/>
            <person name="De Azevedo C.M."/>
            <person name="Salgado C.G."/>
            <person name="Da Silva M.B."/>
            <person name="Nascimento M.F."/>
            <person name="Queiroz-Telles F."/>
            <person name="Attili D.S."/>
            <person name="Gorbushina A."/>
        </authorList>
    </citation>
    <scope>NUCLEOTIDE SEQUENCE [LARGE SCALE GENOMIC DNA]</scope>
    <source>
        <strain evidence="3 4">CBS 125763</strain>
    </source>
</reference>
<feature type="domain" description="BHLH" evidence="2">
    <location>
        <begin position="252"/>
        <end position="334"/>
    </location>
</feature>
<organism evidence="3 4">
    <name type="scientific">Fonsecaea erecta</name>
    <dbReference type="NCBI Taxonomy" id="1367422"/>
    <lineage>
        <taxon>Eukaryota</taxon>
        <taxon>Fungi</taxon>
        <taxon>Dikarya</taxon>
        <taxon>Ascomycota</taxon>
        <taxon>Pezizomycotina</taxon>
        <taxon>Eurotiomycetes</taxon>
        <taxon>Chaetothyriomycetidae</taxon>
        <taxon>Chaetothyriales</taxon>
        <taxon>Herpotrichiellaceae</taxon>
        <taxon>Fonsecaea</taxon>
    </lineage>
</organism>
<feature type="compositionally biased region" description="Basic residues" evidence="1">
    <location>
        <begin position="211"/>
        <end position="221"/>
    </location>
</feature>
<feature type="compositionally biased region" description="Low complexity" evidence="1">
    <location>
        <begin position="293"/>
        <end position="308"/>
    </location>
</feature>
<dbReference type="EMBL" id="LVYI01000011">
    <property type="protein sequence ID" value="OAP55452.1"/>
    <property type="molecule type" value="Genomic_DNA"/>
</dbReference>
<evidence type="ECO:0000256" key="1">
    <source>
        <dbReference type="SAM" id="MobiDB-lite"/>
    </source>
</evidence>
<evidence type="ECO:0000259" key="2">
    <source>
        <dbReference type="PROSITE" id="PS50888"/>
    </source>
</evidence>
<feature type="region of interest" description="Disordered" evidence="1">
    <location>
        <begin position="167"/>
        <end position="244"/>
    </location>
</feature>
<dbReference type="Gene3D" id="4.10.280.10">
    <property type="entry name" value="Helix-loop-helix DNA-binding domain"/>
    <property type="match status" value="1"/>
</dbReference>
<dbReference type="AlphaFoldDB" id="A0A178Z6X1"/>
<dbReference type="PROSITE" id="PS50888">
    <property type="entry name" value="BHLH"/>
    <property type="match status" value="1"/>
</dbReference>
<feature type="compositionally biased region" description="Basic residues" evidence="1">
    <location>
        <begin position="174"/>
        <end position="185"/>
    </location>
</feature>
<name>A0A178Z6X1_9EURO</name>
<dbReference type="InterPro" id="IPR036638">
    <property type="entry name" value="HLH_DNA-bd_sf"/>
</dbReference>
<protein>
    <recommendedName>
        <fullName evidence="2">BHLH domain-containing protein</fullName>
    </recommendedName>
</protein>
<dbReference type="Pfam" id="PF00010">
    <property type="entry name" value="HLH"/>
    <property type="match status" value="1"/>
</dbReference>
<keyword evidence="4" id="KW-1185">Reference proteome</keyword>